<dbReference type="AlphaFoldDB" id="A0A1Y4LXL1"/>
<name>A0A1Y4LXL1_9FIRM</name>
<accession>A0A1Y4LXL1</accession>
<organism evidence="2 3">
    <name type="scientific">Faecalitalea cylindroides</name>
    <dbReference type="NCBI Taxonomy" id="39483"/>
    <lineage>
        <taxon>Bacteria</taxon>
        <taxon>Bacillati</taxon>
        <taxon>Bacillota</taxon>
        <taxon>Erysipelotrichia</taxon>
        <taxon>Erysipelotrichales</taxon>
        <taxon>Erysipelotrichaceae</taxon>
        <taxon>Faecalitalea</taxon>
    </lineage>
</organism>
<dbReference type="InterPro" id="IPR036514">
    <property type="entry name" value="SGNH_hydro_sf"/>
</dbReference>
<dbReference type="EMBL" id="NFKM01000004">
    <property type="protein sequence ID" value="OUP61328.1"/>
    <property type="molecule type" value="Genomic_DNA"/>
</dbReference>
<protein>
    <recommendedName>
        <fullName evidence="1">SGNH hydrolase-type esterase domain-containing protein</fullName>
    </recommendedName>
</protein>
<evidence type="ECO:0000259" key="1">
    <source>
        <dbReference type="Pfam" id="PF13472"/>
    </source>
</evidence>
<dbReference type="InterPro" id="IPR013830">
    <property type="entry name" value="SGNH_hydro"/>
</dbReference>
<dbReference type="Proteomes" id="UP000195447">
    <property type="component" value="Unassembled WGS sequence"/>
</dbReference>
<dbReference type="Gene3D" id="3.40.50.1110">
    <property type="entry name" value="SGNH hydrolase"/>
    <property type="match status" value="1"/>
</dbReference>
<dbReference type="SUPFAM" id="SSF52266">
    <property type="entry name" value="SGNH hydrolase"/>
    <property type="match status" value="1"/>
</dbReference>
<dbReference type="InterPro" id="IPR051532">
    <property type="entry name" value="Ester_Hydrolysis_Enzymes"/>
</dbReference>
<dbReference type="RefSeq" id="WP_087158339.1">
    <property type="nucleotide sequence ID" value="NZ_NFKM01000004.1"/>
</dbReference>
<dbReference type="PANTHER" id="PTHR30383:SF29">
    <property type="entry name" value="SGNH HYDROLASE-TYPE ESTERASE DOMAIN-CONTAINING PROTEIN"/>
    <property type="match status" value="1"/>
</dbReference>
<sequence length="208" mass="23769">MRIMFFGDSNTWGYDPETSLRFTNRYTQLIQSELNDDVIIEEGLNGRTLCQNDPYDPDRNGCLDIKRCIKSHLPLDILVIMLGTNDAKRMYNTNAYSLEKGMNALLDKVFDPSLYKKGFDIPKVLIVCPPRMNPSYIKDPKTFANFGKEGFNMIEEAKDHLAEVAKSYGVDFVDTKIMAGDYDGLHLQSKEHKELAEQLIIKIRGMKS</sequence>
<feature type="domain" description="SGNH hydrolase-type esterase" evidence="1">
    <location>
        <begin position="5"/>
        <end position="181"/>
    </location>
</feature>
<evidence type="ECO:0000313" key="3">
    <source>
        <dbReference type="Proteomes" id="UP000195447"/>
    </source>
</evidence>
<keyword evidence="3" id="KW-1185">Reference proteome</keyword>
<dbReference type="PANTHER" id="PTHR30383">
    <property type="entry name" value="THIOESTERASE 1/PROTEASE 1/LYSOPHOSPHOLIPASE L1"/>
    <property type="match status" value="1"/>
</dbReference>
<proteinExistence type="predicted"/>
<evidence type="ECO:0000313" key="2">
    <source>
        <dbReference type="EMBL" id="OUP61328.1"/>
    </source>
</evidence>
<reference evidence="3" key="1">
    <citation type="submission" date="2017-04" db="EMBL/GenBank/DDBJ databases">
        <title>Function of individual gut microbiota members based on whole genome sequencing of pure cultures obtained from chicken caecum.</title>
        <authorList>
            <person name="Medvecky M."/>
            <person name="Cejkova D."/>
            <person name="Polansky O."/>
            <person name="Karasova D."/>
            <person name="Kubasova T."/>
            <person name="Cizek A."/>
            <person name="Rychlik I."/>
        </authorList>
    </citation>
    <scope>NUCLEOTIDE SEQUENCE [LARGE SCALE GENOMIC DNA]</scope>
    <source>
        <strain evidence="3">An178</strain>
    </source>
</reference>
<dbReference type="Pfam" id="PF13472">
    <property type="entry name" value="Lipase_GDSL_2"/>
    <property type="match status" value="1"/>
</dbReference>
<gene>
    <name evidence="2" type="ORF">B5F14_03180</name>
</gene>
<comment type="caution">
    <text evidence="2">The sequence shown here is derived from an EMBL/GenBank/DDBJ whole genome shotgun (WGS) entry which is preliminary data.</text>
</comment>